<sequence>MKDRIKLRNLTEGVINGRRIVDFNYIWKQLRDNLQDHDLKKYSLQDWQFQKEANYHGGLRTQFIFQCMSCKKKCRVWSEGLSKNQMELNMASVLSLLVEGIGYTQMEGLLAGMGLSYITDKTFKYYQEMILGHLETISEKSMKDANRKEFELDKEAGDIDENGNPFITVIVDGSWLTRSYGTKYDSLSGVGAIIGQRTGKVLYVGIKNKYCTKCYRAERSGKNPKVHKCYKNFAMSTPSTLMESEALIEGFKQSLEVHGLIYKYFVGDGDSNFYKKLLDSNPYAHLNIVPHKIECTNHLLRNLCKKARTVTTIT</sequence>
<evidence type="ECO:0000313" key="3">
    <source>
        <dbReference type="Proteomes" id="UP000215335"/>
    </source>
</evidence>
<dbReference type="OrthoDB" id="7699847at2759"/>
<feature type="non-terminal residue" evidence="2">
    <location>
        <position position="314"/>
    </location>
</feature>
<dbReference type="Proteomes" id="UP000215335">
    <property type="component" value="Unassembled WGS sequence"/>
</dbReference>
<reference evidence="2 3" key="1">
    <citation type="journal article" date="2017" name="Curr. Biol.">
        <title>The Evolution of Venom by Co-option of Single-Copy Genes.</title>
        <authorList>
            <person name="Martinson E.O."/>
            <person name="Mrinalini"/>
            <person name="Kelkar Y.D."/>
            <person name="Chang C.H."/>
            <person name="Werren J.H."/>
        </authorList>
    </citation>
    <scope>NUCLEOTIDE SEQUENCE [LARGE SCALE GENOMIC DNA]</scope>
    <source>
        <strain evidence="2 3">Alberta</strain>
        <tissue evidence="2">Whole body</tissue>
    </source>
</reference>
<organism evidence="2 3">
    <name type="scientific">Trichomalopsis sarcophagae</name>
    <dbReference type="NCBI Taxonomy" id="543379"/>
    <lineage>
        <taxon>Eukaryota</taxon>
        <taxon>Metazoa</taxon>
        <taxon>Ecdysozoa</taxon>
        <taxon>Arthropoda</taxon>
        <taxon>Hexapoda</taxon>
        <taxon>Insecta</taxon>
        <taxon>Pterygota</taxon>
        <taxon>Neoptera</taxon>
        <taxon>Endopterygota</taxon>
        <taxon>Hymenoptera</taxon>
        <taxon>Apocrita</taxon>
        <taxon>Proctotrupomorpha</taxon>
        <taxon>Chalcidoidea</taxon>
        <taxon>Pteromalidae</taxon>
        <taxon>Pteromalinae</taxon>
        <taxon>Trichomalopsis</taxon>
    </lineage>
</organism>
<comment type="caution">
    <text evidence="2">The sequence shown here is derived from an EMBL/GenBank/DDBJ whole genome shotgun (WGS) entry which is preliminary data.</text>
</comment>
<evidence type="ECO:0000313" key="2">
    <source>
        <dbReference type="EMBL" id="OXU19239.1"/>
    </source>
</evidence>
<feature type="domain" description="Mutator-like transposase" evidence="1">
    <location>
        <begin position="17"/>
        <end position="309"/>
    </location>
</feature>
<protein>
    <recommendedName>
        <fullName evidence="1">Mutator-like transposase domain-containing protein</fullName>
    </recommendedName>
</protein>
<dbReference type="EMBL" id="NNAY01003538">
    <property type="protein sequence ID" value="OXU19239.1"/>
    <property type="molecule type" value="Genomic_DNA"/>
</dbReference>
<proteinExistence type="predicted"/>
<dbReference type="AlphaFoldDB" id="A0A232ELK3"/>
<name>A0A232ELK3_9HYME</name>
<dbReference type="Pfam" id="PF20700">
    <property type="entry name" value="Mutator"/>
    <property type="match status" value="1"/>
</dbReference>
<gene>
    <name evidence="2" type="ORF">TSAR_005220</name>
</gene>
<keyword evidence="3" id="KW-1185">Reference proteome</keyword>
<evidence type="ECO:0000259" key="1">
    <source>
        <dbReference type="Pfam" id="PF20700"/>
    </source>
</evidence>
<accession>A0A232ELK3</accession>
<dbReference type="InterPro" id="IPR049012">
    <property type="entry name" value="Mutator_transp_dom"/>
</dbReference>